<gene>
    <name evidence="1" type="ORF">AOE01nite_27260</name>
</gene>
<evidence type="ECO:0008006" key="3">
    <source>
        <dbReference type="Google" id="ProtNLM"/>
    </source>
</evidence>
<dbReference type="AlphaFoldDB" id="A0A511XNH7"/>
<organism evidence="1 2">
    <name type="scientific">Acetobacter oeni</name>
    <dbReference type="NCBI Taxonomy" id="304077"/>
    <lineage>
        <taxon>Bacteria</taxon>
        <taxon>Pseudomonadati</taxon>
        <taxon>Pseudomonadota</taxon>
        <taxon>Alphaproteobacteria</taxon>
        <taxon>Acetobacterales</taxon>
        <taxon>Acetobacteraceae</taxon>
        <taxon>Acetobacter</taxon>
    </lineage>
</organism>
<accession>A0A511XNH7</accession>
<evidence type="ECO:0000313" key="1">
    <source>
        <dbReference type="EMBL" id="GEN64502.1"/>
    </source>
</evidence>
<name>A0A511XNH7_9PROT</name>
<protein>
    <recommendedName>
        <fullName evidence="3">Ribbon-helix-helix protein CopG domain-containing protein</fullName>
    </recommendedName>
</protein>
<reference evidence="1 2" key="1">
    <citation type="submission" date="2019-07" db="EMBL/GenBank/DDBJ databases">
        <title>Whole genome shotgun sequence of Acetobacter oeni NBRC 105207.</title>
        <authorList>
            <person name="Hosoyama A."/>
            <person name="Uohara A."/>
            <person name="Ohji S."/>
            <person name="Ichikawa N."/>
        </authorList>
    </citation>
    <scope>NUCLEOTIDE SEQUENCE [LARGE SCALE GENOMIC DNA]</scope>
    <source>
        <strain evidence="1 2">NBRC 105207</strain>
    </source>
</reference>
<proteinExistence type="predicted"/>
<sequence>MECVMASPLSIRLDERLRTDLEQEATARGIPLSQLIRDLLETGAKSARRDRIRRDSARVARYVAATPSARALFEEAGGTHGS</sequence>
<dbReference type="Proteomes" id="UP000321746">
    <property type="component" value="Unassembled WGS sequence"/>
</dbReference>
<evidence type="ECO:0000313" key="2">
    <source>
        <dbReference type="Proteomes" id="UP000321746"/>
    </source>
</evidence>
<dbReference type="EMBL" id="BJYG01000044">
    <property type="protein sequence ID" value="GEN64502.1"/>
    <property type="molecule type" value="Genomic_DNA"/>
</dbReference>
<comment type="caution">
    <text evidence="1">The sequence shown here is derived from an EMBL/GenBank/DDBJ whole genome shotgun (WGS) entry which is preliminary data.</text>
</comment>
<keyword evidence="2" id="KW-1185">Reference proteome</keyword>